<evidence type="ECO:0000313" key="1">
    <source>
        <dbReference type="Proteomes" id="UP000095280"/>
    </source>
</evidence>
<keyword evidence="1" id="KW-1185">Reference proteome</keyword>
<dbReference type="Proteomes" id="UP000095280">
    <property type="component" value="Unplaced"/>
</dbReference>
<name>A0A1I8HI00_9PLAT</name>
<dbReference type="AlphaFoldDB" id="A0A1I8HI00"/>
<sequence>TANQYGIRLLTSNVWQPALGGSAFDSWTQCGSVEVPIMGLKLVIPCAASGPARYLAIVRKMELGPLSITELHVYGKEYYTLDEHVQKRPEWMPKGVLSAALPQKKLNFQVRLQMTMLKIWLTDQYGYDEALKNVNNL</sequence>
<dbReference type="WBParaSite" id="maker-uti_cns_0006181-snap-gene-0.25-mRNA-1">
    <property type="protein sequence ID" value="maker-uti_cns_0006181-snap-gene-0.25-mRNA-1"/>
    <property type="gene ID" value="maker-uti_cns_0006181-snap-gene-0.25"/>
</dbReference>
<evidence type="ECO:0000313" key="2">
    <source>
        <dbReference type="WBParaSite" id="maker-uti_cns_0006181-snap-gene-0.25-mRNA-1"/>
    </source>
</evidence>
<reference evidence="2" key="1">
    <citation type="submission" date="2016-11" db="UniProtKB">
        <authorList>
            <consortium name="WormBaseParasite"/>
        </authorList>
    </citation>
    <scope>IDENTIFICATION</scope>
</reference>
<protein>
    <submittedName>
        <fullName evidence="2">VASt domain-containing protein</fullName>
    </submittedName>
</protein>
<organism evidence="1 2">
    <name type="scientific">Macrostomum lignano</name>
    <dbReference type="NCBI Taxonomy" id="282301"/>
    <lineage>
        <taxon>Eukaryota</taxon>
        <taxon>Metazoa</taxon>
        <taxon>Spiralia</taxon>
        <taxon>Lophotrochozoa</taxon>
        <taxon>Platyhelminthes</taxon>
        <taxon>Rhabditophora</taxon>
        <taxon>Macrostomorpha</taxon>
        <taxon>Macrostomida</taxon>
        <taxon>Macrostomidae</taxon>
        <taxon>Macrostomum</taxon>
    </lineage>
</organism>
<accession>A0A1I8HI00</accession>
<proteinExistence type="predicted"/>